<dbReference type="Gene3D" id="1.10.510.10">
    <property type="entry name" value="Transferase(Phosphotransferase) domain 1"/>
    <property type="match status" value="1"/>
</dbReference>
<dbReference type="InterPro" id="IPR051165">
    <property type="entry name" value="Multifunctional_ANK_Repeat"/>
</dbReference>
<evidence type="ECO:0000256" key="4">
    <source>
        <dbReference type="SAM" id="MobiDB-lite"/>
    </source>
</evidence>
<dbReference type="SMART" id="SM00248">
    <property type="entry name" value="ANK"/>
    <property type="match status" value="6"/>
</dbReference>
<comment type="caution">
    <text evidence="6">The sequence shown here is derived from an EMBL/GenBank/DDBJ whole genome shotgun (WGS) entry which is preliminary data.</text>
</comment>
<dbReference type="OrthoDB" id="20134at2759"/>
<dbReference type="InterPro" id="IPR011009">
    <property type="entry name" value="Kinase-like_dom_sf"/>
</dbReference>
<dbReference type="EMBL" id="JNBS01002704">
    <property type="protein sequence ID" value="OQR89595.1"/>
    <property type="molecule type" value="Genomic_DNA"/>
</dbReference>
<dbReference type="InterPro" id="IPR002110">
    <property type="entry name" value="Ankyrin_rpt"/>
</dbReference>
<feature type="repeat" description="ANK" evidence="3">
    <location>
        <begin position="159"/>
        <end position="191"/>
    </location>
</feature>
<dbReference type="GO" id="GO:0004672">
    <property type="term" value="F:protein kinase activity"/>
    <property type="evidence" value="ECO:0007669"/>
    <property type="project" value="InterPro"/>
</dbReference>
<accession>A0A1V9YUX7</accession>
<dbReference type="InterPro" id="IPR036770">
    <property type="entry name" value="Ankyrin_rpt-contain_sf"/>
</dbReference>
<evidence type="ECO:0000256" key="1">
    <source>
        <dbReference type="ARBA" id="ARBA00022737"/>
    </source>
</evidence>
<dbReference type="Pfam" id="PF13857">
    <property type="entry name" value="Ank_5"/>
    <property type="match status" value="1"/>
</dbReference>
<evidence type="ECO:0000313" key="6">
    <source>
        <dbReference type="EMBL" id="OQR89595.1"/>
    </source>
</evidence>
<dbReference type="SUPFAM" id="SSF140860">
    <property type="entry name" value="Pseudo ankyrin repeat-like"/>
    <property type="match status" value="1"/>
</dbReference>
<dbReference type="PROSITE" id="PS50297">
    <property type="entry name" value="ANK_REP_REGION"/>
    <property type="match status" value="3"/>
</dbReference>
<gene>
    <name evidence="6" type="ORF">THRCLA_22663</name>
</gene>
<protein>
    <submittedName>
        <fullName evidence="6">Ankyrin repeat protein</fullName>
    </submittedName>
</protein>
<organism evidence="6 7">
    <name type="scientific">Thraustotheca clavata</name>
    <dbReference type="NCBI Taxonomy" id="74557"/>
    <lineage>
        <taxon>Eukaryota</taxon>
        <taxon>Sar</taxon>
        <taxon>Stramenopiles</taxon>
        <taxon>Oomycota</taxon>
        <taxon>Saprolegniomycetes</taxon>
        <taxon>Saprolegniales</taxon>
        <taxon>Achlyaceae</taxon>
        <taxon>Thraustotheca</taxon>
    </lineage>
</organism>
<dbReference type="InterPro" id="IPR000719">
    <property type="entry name" value="Prot_kinase_dom"/>
</dbReference>
<dbReference type="GO" id="GO:0005524">
    <property type="term" value="F:ATP binding"/>
    <property type="evidence" value="ECO:0007669"/>
    <property type="project" value="InterPro"/>
</dbReference>
<evidence type="ECO:0000259" key="5">
    <source>
        <dbReference type="PROSITE" id="PS50011"/>
    </source>
</evidence>
<dbReference type="AlphaFoldDB" id="A0A1V9YUX7"/>
<dbReference type="PROSITE" id="PS50088">
    <property type="entry name" value="ANK_REPEAT"/>
    <property type="match status" value="3"/>
</dbReference>
<dbReference type="Proteomes" id="UP000243217">
    <property type="component" value="Unassembled WGS sequence"/>
</dbReference>
<proteinExistence type="predicted"/>
<dbReference type="PROSITE" id="PS50011">
    <property type="entry name" value="PROTEIN_KINASE_DOM"/>
    <property type="match status" value="1"/>
</dbReference>
<dbReference type="PANTHER" id="PTHR24123:SF33">
    <property type="entry name" value="PROTEIN HOS4"/>
    <property type="match status" value="1"/>
</dbReference>
<feature type="repeat" description="ANK" evidence="3">
    <location>
        <begin position="77"/>
        <end position="102"/>
    </location>
</feature>
<feature type="region of interest" description="Disordered" evidence="4">
    <location>
        <begin position="220"/>
        <end position="287"/>
    </location>
</feature>
<dbReference type="Pfam" id="PF00023">
    <property type="entry name" value="Ank"/>
    <property type="match status" value="1"/>
</dbReference>
<dbReference type="Pfam" id="PF12796">
    <property type="entry name" value="Ank_2"/>
    <property type="match status" value="1"/>
</dbReference>
<dbReference type="SUPFAM" id="SSF48403">
    <property type="entry name" value="Ankyrin repeat"/>
    <property type="match status" value="1"/>
</dbReference>
<name>A0A1V9YUX7_9STRA</name>
<keyword evidence="1" id="KW-0677">Repeat</keyword>
<feature type="repeat" description="ANK" evidence="3">
    <location>
        <begin position="44"/>
        <end position="76"/>
    </location>
</feature>
<keyword evidence="2 3" id="KW-0040">ANK repeat</keyword>
<dbReference type="Pfam" id="PF00069">
    <property type="entry name" value="Pkinase"/>
    <property type="match status" value="1"/>
</dbReference>
<dbReference type="Gene3D" id="1.25.40.20">
    <property type="entry name" value="Ankyrin repeat-containing domain"/>
    <property type="match status" value="4"/>
</dbReference>
<dbReference type="SUPFAM" id="SSF56112">
    <property type="entry name" value="Protein kinase-like (PK-like)"/>
    <property type="match status" value="1"/>
</dbReference>
<dbReference type="PANTHER" id="PTHR24123">
    <property type="entry name" value="ANKYRIN REPEAT-CONTAINING"/>
    <property type="match status" value="1"/>
</dbReference>
<evidence type="ECO:0000313" key="7">
    <source>
        <dbReference type="Proteomes" id="UP000243217"/>
    </source>
</evidence>
<dbReference type="STRING" id="74557.A0A1V9YUX7"/>
<sequence length="643" mass="70391">MLCFEFHTAQLEKKFLSAAASGDLSQVKKLRIWGVSATCKDTYNGLSALHLAARNGKIAVIEYLLQVGVGTTIKNNDGSTPLFGAAEFGQQDAIKFLIKHGAVDANNKYQTTALHHAARNCHLGVVALLVKSVAATDTKAIFGSTPLHDAASINSKDKHDRTPLHKAAWKGSRSVVEVLLMAGASLDSKDKDGKTPLQYAREGWESGHKRVVELLETFVPQNQPNSIKPTAPSRDSMAQKEKVMSASKTLNTPAPKPGSIEKPSIAPAPKTSERPPSAKNLAKESHTPTKSELYTLVQAINDGNTGEVFKYIELGVDLNTVIETGDSLLHLAIKANQDAVVDLLLSIVGINTTHRQLDPLLLAIKLGYRRLANQKYVVSHPSIATIDIRCRSPYIVDVVAISREENNSPKLTLQYMECAVTPISQCQTRKKHLFDFTSLEVAWVVANALADLQYNSSLHREAPEVLRGERYDYAADIYSFGVILSELDTLELPYFDSPNQSMPLFAKIREGLVKPSLSSSCEPWLKDLALMCLAFDPAHRPSAHGIVDFLRAEMRSPNANVNKPVHANKLVKENKPVIQHSYSSTLTATSSSHSEFGLTLTLSKWTQIPCPKYKSKNHITAPDCVNCSAFIRSASDKLGIMLK</sequence>
<evidence type="ECO:0000256" key="3">
    <source>
        <dbReference type="PROSITE-ProRule" id="PRU00023"/>
    </source>
</evidence>
<reference evidence="6 7" key="1">
    <citation type="journal article" date="2014" name="Genome Biol. Evol.">
        <title>The secreted proteins of Achlya hypogyna and Thraustotheca clavata identify the ancestral oomycete secretome and reveal gene acquisitions by horizontal gene transfer.</title>
        <authorList>
            <person name="Misner I."/>
            <person name="Blouin N."/>
            <person name="Leonard G."/>
            <person name="Richards T.A."/>
            <person name="Lane C.E."/>
        </authorList>
    </citation>
    <scope>NUCLEOTIDE SEQUENCE [LARGE SCALE GENOMIC DNA]</scope>
    <source>
        <strain evidence="6 7">ATCC 34112</strain>
    </source>
</reference>
<dbReference type="PRINTS" id="PR01415">
    <property type="entry name" value="ANKYRIN"/>
</dbReference>
<feature type="domain" description="Protein kinase" evidence="5">
    <location>
        <begin position="162"/>
        <end position="550"/>
    </location>
</feature>
<dbReference type="PIRSF" id="PIRSF000654">
    <property type="entry name" value="Integrin-linked_kinase"/>
    <property type="match status" value="1"/>
</dbReference>
<keyword evidence="7" id="KW-1185">Reference proteome</keyword>
<evidence type="ECO:0000256" key="2">
    <source>
        <dbReference type="ARBA" id="ARBA00023043"/>
    </source>
</evidence>